<name>A0A0A9YVK9_LYGHE</name>
<keyword evidence="4" id="KW-0812">Transmembrane</keyword>
<dbReference type="InterPro" id="IPR002347">
    <property type="entry name" value="SDR_fam"/>
</dbReference>
<dbReference type="PRINTS" id="PR00081">
    <property type="entry name" value="GDHRDH"/>
</dbReference>
<sequence length="187" mass="20903">MWEWSTTTHYRWPKRTANLSLRILNVNLTSTMLMTDIVLKEMVRRDRGLIVNMCSASARIPLPYFTMYSSTKAFIENYSACLAAELSSVNSKVRVKCLEPMFVKTQLLKGLSTLINFLEGLPVVGPSVVDAPSFAASATATFGVETPVIYQGYWTQQLLSLLFPHYLGAALIADAVVWVIKSLKMIE</sequence>
<evidence type="ECO:0000256" key="3">
    <source>
        <dbReference type="ARBA" id="ARBA00023002"/>
    </source>
</evidence>
<feature type="transmembrane region" description="Helical" evidence="4">
    <location>
        <begin position="158"/>
        <end position="180"/>
    </location>
</feature>
<reference evidence="5" key="2">
    <citation type="submission" date="2014-07" db="EMBL/GenBank/DDBJ databases">
        <authorList>
            <person name="Hull J."/>
        </authorList>
    </citation>
    <scope>NUCLEOTIDE SEQUENCE</scope>
</reference>
<protein>
    <submittedName>
        <fullName evidence="5">Estradiol 17-beta-dehydrogenase 12</fullName>
    </submittedName>
</protein>
<dbReference type="InterPro" id="IPR051019">
    <property type="entry name" value="VLCFA-Steroid_DH"/>
</dbReference>
<dbReference type="InterPro" id="IPR020904">
    <property type="entry name" value="Sc_DH/Rdtase_CS"/>
</dbReference>
<evidence type="ECO:0000256" key="1">
    <source>
        <dbReference type="ARBA" id="ARBA00004240"/>
    </source>
</evidence>
<dbReference type="GO" id="GO:0005783">
    <property type="term" value="C:endoplasmic reticulum"/>
    <property type="evidence" value="ECO:0007669"/>
    <property type="project" value="UniProtKB-SubCell"/>
</dbReference>
<dbReference type="GO" id="GO:0016491">
    <property type="term" value="F:oxidoreductase activity"/>
    <property type="evidence" value="ECO:0007669"/>
    <property type="project" value="UniProtKB-KW"/>
</dbReference>
<dbReference type="SUPFAM" id="SSF51735">
    <property type="entry name" value="NAD(P)-binding Rossmann-fold domains"/>
    <property type="match status" value="1"/>
</dbReference>
<evidence type="ECO:0000256" key="2">
    <source>
        <dbReference type="ARBA" id="ARBA00006484"/>
    </source>
</evidence>
<keyword evidence="3" id="KW-0560">Oxidoreductase</keyword>
<dbReference type="Pfam" id="PF00106">
    <property type="entry name" value="adh_short"/>
    <property type="match status" value="1"/>
</dbReference>
<comment type="similarity">
    <text evidence="2">Belongs to the short-chain dehydrogenases/reductases (SDR) family.</text>
</comment>
<dbReference type="PANTHER" id="PTHR43899">
    <property type="entry name" value="RH59310P"/>
    <property type="match status" value="1"/>
</dbReference>
<dbReference type="EMBL" id="GBHO01007953">
    <property type="protein sequence ID" value="JAG35651.1"/>
    <property type="molecule type" value="Transcribed_RNA"/>
</dbReference>
<accession>A0A0A9YVK9</accession>
<proteinExistence type="inferred from homology"/>
<dbReference type="PANTHER" id="PTHR43899:SF13">
    <property type="entry name" value="RH59310P"/>
    <property type="match status" value="1"/>
</dbReference>
<comment type="subcellular location">
    <subcellularLocation>
        <location evidence="1">Endoplasmic reticulum</location>
    </subcellularLocation>
</comment>
<dbReference type="InterPro" id="IPR036291">
    <property type="entry name" value="NAD(P)-bd_dom_sf"/>
</dbReference>
<dbReference type="AlphaFoldDB" id="A0A0A9YVK9"/>
<keyword evidence="4" id="KW-1133">Transmembrane helix</keyword>
<evidence type="ECO:0000256" key="4">
    <source>
        <dbReference type="SAM" id="Phobius"/>
    </source>
</evidence>
<gene>
    <name evidence="5" type="primary">Hsd17b12_2</name>
    <name evidence="5" type="ORF">CM83_3488</name>
</gene>
<keyword evidence="4" id="KW-0472">Membrane</keyword>
<organism evidence="5">
    <name type="scientific">Lygus hesperus</name>
    <name type="common">Western plant bug</name>
    <dbReference type="NCBI Taxonomy" id="30085"/>
    <lineage>
        <taxon>Eukaryota</taxon>
        <taxon>Metazoa</taxon>
        <taxon>Ecdysozoa</taxon>
        <taxon>Arthropoda</taxon>
        <taxon>Hexapoda</taxon>
        <taxon>Insecta</taxon>
        <taxon>Pterygota</taxon>
        <taxon>Neoptera</taxon>
        <taxon>Paraneoptera</taxon>
        <taxon>Hemiptera</taxon>
        <taxon>Heteroptera</taxon>
        <taxon>Panheteroptera</taxon>
        <taxon>Cimicomorpha</taxon>
        <taxon>Miridae</taxon>
        <taxon>Mirini</taxon>
        <taxon>Lygus</taxon>
    </lineage>
</organism>
<reference evidence="5" key="1">
    <citation type="journal article" date="2014" name="PLoS ONE">
        <title>Transcriptome-Based Identification of ABC Transporters in the Western Tarnished Plant Bug Lygus hesperus.</title>
        <authorList>
            <person name="Hull J.J."/>
            <person name="Chaney K."/>
            <person name="Geib S.M."/>
            <person name="Fabrick J.A."/>
            <person name="Brent C.S."/>
            <person name="Walsh D."/>
            <person name="Lavine L.C."/>
        </authorList>
    </citation>
    <scope>NUCLEOTIDE SEQUENCE</scope>
</reference>
<dbReference type="Gene3D" id="3.40.50.720">
    <property type="entry name" value="NAD(P)-binding Rossmann-like Domain"/>
    <property type="match status" value="1"/>
</dbReference>
<evidence type="ECO:0000313" key="5">
    <source>
        <dbReference type="EMBL" id="JAG35651.1"/>
    </source>
</evidence>
<dbReference type="PROSITE" id="PS00061">
    <property type="entry name" value="ADH_SHORT"/>
    <property type="match status" value="1"/>
</dbReference>